<dbReference type="GO" id="GO:0000172">
    <property type="term" value="C:ribonuclease MRP complex"/>
    <property type="evidence" value="ECO:0007669"/>
    <property type="project" value="TreeGrafter"/>
</dbReference>
<dbReference type="GO" id="GO:0004526">
    <property type="term" value="F:ribonuclease P activity"/>
    <property type="evidence" value="ECO:0007669"/>
    <property type="project" value="TreeGrafter"/>
</dbReference>
<accession>A0AAD7ZPT8</accession>
<dbReference type="AlphaFoldDB" id="A0AAD7ZPT8"/>
<dbReference type="Pfam" id="PF08584">
    <property type="entry name" value="Ribonuc_P_40"/>
    <property type="match status" value="1"/>
</dbReference>
<proteinExistence type="predicted"/>
<dbReference type="GO" id="GO:0000171">
    <property type="term" value="F:ribonuclease MRP activity"/>
    <property type="evidence" value="ECO:0007669"/>
    <property type="project" value="TreeGrafter"/>
</dbReference>
<dbReference type="InterPro" id="IPR013893">
    <property type="entry name" value="RNase_P_Rpp40"/>
</dbReference>
<reference evidence="1" key="2">
    <citation type="submission" date="2023-05" db="EMBL/GenBank/DDBJ databases">
        <authorList>
            <person name="Fouks B."/>
        </authorList>
    </citation>
    <scope>NUCLEOTIDE SEQUENCE</scope>
    <source>
        <strain evidence="1">Stay&amp;Tobe</strain>
        <tissue evidence="1">Testes</tissue>
    </source>
</reference>
<comment type="caution">
    <text evidence="1">The sequence shown here is derived from an EMBL/GenBank/DDBJ whole genome shotgun (WGS) entry which is preliminary data.</text>
</comment>
<evidence type="ECO:0000313" key="2">
    <source>
        <dbReference type="Proteomes" id="UP001233999"/>
    </source>
</evidence>
<dbReference type="GO" id="GO:0000447">
    <property type="term" value="P:endonucleolytic cleavage in ITS1 to separate SSU-rRNA from 5.8S rRNA and LSU-rRNA from tricistronic rRNA transcript (SSU-rRNA, 5.8S rRNA, LSU-rRNA)"/>
    <property type="evidence" value="ECO:0007669"/>
    <property type="project" value="TreeGrafter"/>
</dbReference>
<keyword evidence="2" id="KW-1185">Reference proteome</keyword>
<dbReference type="PANTHER" id="PTHR15396:SF1">
    <property type="entry name" value="RIBONUCLEASE P PROTEIN SUBUNIT P40"/>
    <property type="match status" value="1"/>
</dbReference>
<dbReference type="PANTHER" id="PTHR15396">
    <property type="entry name" value="RIBONUCLEASE P PROTEIN SUBUNIT P40"/>
    <property type="match status" value="1"/>
</dbReference>
<protein>
    <submittedName>
        <fullName evidence="1">Uncharacterized protein</fullName>
    </submittedName>
</protein>
<reference evidence="1" key="1">
    <citation type="journal article" date="2023" name="IScience">
        <title>Live-bearing cockroach genome reveals convergent evolutionary mechanisms linked to viviparity in insects and beyond.</title>
        <authorList>
            <person name="Fouks B."/>
            <person name="Harrison M.C."/>
            <person name="Mikhailova A.A."/>
            <person name="Marchal E."/>
            <person name="English S."/>
            <person name="Carruthers M."/>
            <person name="Jennings E.C."/>
            <person name="Chiamaka E.L."/>
            <person name="Frigard R.A."/>
            <person name="Pippel M."/>
            <person name="Attardo G.M."/>
            <person name="Benoit J.B."/>
            <person name="Bornberg-Bauer E."/>
            <person name="Tobe S.S."/>
        </authorList>
    </citation>
    <scope>NUCLEOTIDE SEQUENCE</scope>
    <source>
        <strain evidence="1">Stay&amp;Tobe</strain>
    </source>
</reference>
<gene>
    <name evidence="1" type="ORF">L9F63_020982</name>
</gene>
<evidence type="ECO:0000313" key="1">
    <source>
        <dbReference type="EMBL" id="KAJ9584679.1"/>
    </source>
</evidence>
<dbReference type="EMBL" id="JASPKZ010007374">
    <property type="protein sequence ID" value="KAJ9584679.1"/>
    <property type="molecule type" value="Genomic_DNA"/>
</dbReference>
<name>A0AAD7ZPT8_DIPPU</name>
<dbReference type="Proteomes" id="UP001233999">
    <property type="component" value="Unassembled WGS sequence"/>
</dbReference>
<organism evidence="1 2">
    <name type="scientific">Diploptera punctata</name>
    <name type="common">Pacific beetle cockroach</name>
    <dbReference type="NCBI Taxonomy" id="6984"/>
    <lineage>
        <taxon>Eukaryota</taxon>
        <taxon>Metazoa</taxon>
        <taxon>Ecdysozoa</taxon>
        <taxon>Arthropoda</taxon>
        <taxon>Hexapoda</taxon>
        <taxon>Insecta</taxon>
        <taxon>Pterygota</taxon>
        <taxon>Neoptera</taxon>
        <taxon>Polyneoptera</taxon>
        <taxon>Dictyoptera</taxon>
        <taxon>Blattodea</taxon>
        <taxon>Blaberoidea</taxon>
        <taxon>Blaberidae</taxon>
        <taxon>Diplopterinae</taxon>
        <taxon>Diploptera</taxon>
    </lineage>
</organism>
<sequence>VRLDLKESHFTPGKKNYDRVKRCLTENVQLRMNFLVSWDPPEENVCPSSVAAYLSAKGHKVSLCQPQFTKHVSYNVKVPVLPESDKDTESMLEHMEWLGVLSIGADLEPEDAHNFVNSYECSLETLDMGSCTHLKWTGYFTYNQIHRLFNELRKYVPGRQDIPWLSMYVQGFADSPVSWNLKEHSFYTDGDNNYIIYMKPDGSYLSCSYISSNKRPKSKTKNS</sequence>
<dbReference type="GO" id="GO:0030681">
    <property type="term" value="C:multimeric ribonuclease P complex"/>
    <property type="evidence" value="ECO:0007669"/>
    <property type="project" value="TreeGrafter"/>
</dbReference>
<feature type="non-terminal residue" evidence="1">
    <location>
        <position position="1"/>
    </location>
</feature>
<dbReference type="GO" id="GO:0001682">
    <property type="term" value="P:tRNA 5'-leader removal"/>
    <property type="evidence" value="ECO:0007669"/>
    <property type="project" value="InterPro"/>
</dbReference>